<comment type="cofactor">
    <cofactor evidence="1">
        <name>L-ascorbate</name>
        <dbReference type="ChEBI" id="CHEBI:38290"/>
    </cofactor>
</comment>
<evidence type="ECO:0000256" key="5">
    <source>
        <dbReference type="ARBA" id="ARBA00023002"/>
    </source>
</evidence>
<organism evidence="9 10">
    <name type="scientific">Pseudomonas extremaustralis</name>
    <dbReference type="NCBI Taxonomy" id="359110"/>
    <lineage>
        <taxon>Bacteria</taxon>
        <taxon>Pseudomonadati</taxon>
        <taxon>Pseudomonadota</taxon>
        <taxon>Gammaproteobacteria</taxon>
        <taxon>Pseudomonadales</taxon>
        <taxon>Pseudomonadaceae</taxon>
        <taxon>Pseudomonas</taxon>
    </lineage>
</organism>
<feature type="domain" description="Fe2OG dioxygenase" evidence="8">
    <location>
        <begin position="105"/>
        <end position="207"/>
    </location>
</feature>
<sequence>MINLEKIARHHLHHQPFRWAQVDGLYSPQDAAALAETYPCDHFKVVKGYGGEKDYEYEARQLIAMTTGQVVNPQALSPHWMALAQDLRSSAYRQALSALTGLDLSVAPMEVNLFHYGPGANLGPHPDLADKVVTHILYFNDSWNPARGGCLQILGSRDPDSVFEQIPPVVGNSAVLVRSDTSWHAVSRVVDDSPVSRRSITVTFYRPGSTSSMWPEGDDTPLHDYSPHRQGVTHGGAGWYA</sequence>
<keyword evidence="5" id="KW-0560">Oxidoreductase</keyword>
<dbReference type="InterPro" id="IPR051842">
    <property type="entry name" value="uS12_prolyl_hydroxylase"/>
</dbReference>
<dbReference type="PANTHER" id="PTHR12117:SF0">
    <property type="entry name" value="PROLYL 3-HYDROXYLASE OGFOD1"/>
    <property type="match status" value="1"/>
</dbReference>
<dbReference type="EMBL" id="VTFH01000001">
    <property type="protein sequence ID" value="KAA8562932.1"/>
    <property type="molecule type" value="Genomic_DNA"/>
</dbReference>
<dbReference type="GO" id="GO:0031418">
    <property type="term" value="F:L-ascorbic acid binding"/>
    <property type="evidence" value="ECO:0007669"/>
    <property type="project" value="UniProtKB-KW"/>
</dbReference>
<dbReference type="GO" id="GO:0005506">
    <property type="term" value="F:iron ion binding"/>
    <property type="evidence" value="ECO:0007669"/>
    <property type="project" value="InterPro"/>
</dbReference>
<keyword evidence="2" id="KW-0479">Metal-binding</keyword>
<evidence type="ECO:0000256" key="4">
    <source>
        <dbReference type="ARBA" id="ARBA00022964"/>
    </source>
</evidence>
<keyword evidence="4" id="KW-0223">Dioxygenase</keyword>
<dbReference type="AlphaFoldDB" id="A0A5M9J4D3"/>
<feature type="region of interest" description="Disordered" evidence="7">
    <location>
        <begin position="215"/>
        <end position="241"/>
    </location>
</feature>
<evidence type="ECO:0000259" key="8">
    <source>
        <dbReference type="PROSITE" id="PS51471"/>
    </source>
</evidence>
<reference evidence="9 10" key="1">
    <citation type="journal article" date="2018" name="Plant Biotechnol. Rep.">
        <title>Diversity and antifungal activity of endophytic bacteria associated with Panax ginseng seedlings.</title>
        <authorList>
            <person name="Park J.M."/>
            <person name="Hong C.E."/>
            <person name="Jo S.H."/>
        </authorList>
    </citation>
    <scope>NUCLEOTIDE SEQUENCE [LARGE SCALE GENOMIC DNA]</scope>
    <source>
        <strain evidence="9 10">PgKB38</strain>
    </source>
</reference>
<comment type="caution">
    <text evidence="9">The sequence shown here is derived from an EMBL/GenBank/DDBJ whole genome shotgun (WGS) entry which is preliminary data.</text>
</comment>
<dbReference type="PROSITE" id="PS51471">
    <property type="entry name" value="FE2OG_OXY"/>
    <property type="match status" value="1"/>
</dbReference>
<dbReference type="InterPro" id="IPR006620">
    <property type="entry name" value="Pro_4_hyd_alph"/>
</dbReference>
<dbReference type="GO" id="GO:0031543">
    <property type="term" value="F:peptidyl-proline dioxygenase activity"/>
    <property type="evidence" value="ECO:0007669"/>
    <property type="project" value="TreeGrafter"/>
</dbReference>
<evidence type="ECO:0000313" key="10">
    <source>
        <dbReference type="Proteomes" id="UP000323425"/>
    </source>
</evidence>
<evidence type="ECO:0000313" key="9">
    <source>
        <dbReference type="EMBL" id="KAA8562932.1"/>
    </source>
</evidence>
<gene>
    <name evidence="9" type="ORF">FX985_02999</name>
</gene>
<accession>A0A5M9J4D3</accession>
<name>A0A5M9J4D3_9PSED</name>
<evidence type="ECO:0000256" key="2">
    <source>
        <dbReference type="ARBA" id="ARBA00022723"/>
    </source>
</evidence>
<dbReference type="GO" id="GO:0006449">
    <property type="term" value="P:regulation of translational termination"/>
    <property type="evidence" value="ECO:0007669"/>
    <property type="project" value="TreeGrafter"/>
</dbReference>
<dbReference type="Proteomes" id="UP000323425">
    <property type="component" value="Unassembled WGS sequence"/>
</dbReference>
<dbReference type="Gene3D" id="2.60.120.620">
    <property type="entry name" value="q2cbj1_9rhob like domain"/>
    <property type="match status" value="1"/>
</dbReference>
<dbReference type="InterPro" id="IPR044862">
    <property type="entry name" value="Pro_4_hyd_alph_FE2OG_OXY"/>
</dbReference>
<proteinExistence type="predicted"/>
<dbReference type="SMART" id="SM00702">
    <property type="entry name" value="P4Hc"/>
    <property type="match status" value="1"/>
</dbReference>
<protein>
    <recommendedName>
        <fullName evidence="8">Fe2OG dioxygenase domain-containing protein</fullName>
    </recommendedName>
</protein>
<dbReference type="RefSeq" id="WP_150055767.1">
    <property type="nucleotide sequence ID" value="NZ_VTFH01000001.1"/>
</dbReference>
<dbReference type="PANTHER" id="PTHR12117">
    <property type="entry name" value="HISTONE ACETYLTRANSFERASE COMPLEX"/>
    <property type="match status" value="1"/>
</dbReference>
<dbReference type="GO" id="GO:0005737">
    <property type="term" value="C:cytoplasm"/>
    <property type="evidence" value="ECO:0007669"/>
    <property type="project" value="TreeGrafter"/>
</dbReference>
<evidence type="ECO:0000256" key="6">
    <source>
        <dbReference type="ARBA" id="ARBA00023004"/>
    </source>
</evidence>
<dbReference type="Pfam" id="PF13640">
    <property type="entry name" value="2OG-FeII_Oxy_3"/>
    <property type="match status" value="1"/>
</dbReference>
<evidence type="ECO:0000256" key="1">
    <source>
        <dbReference type="ARBA" id="ARBA00001961"/>
    </source>
</evidence>
<evidence type="ECO:0000256" key="7">
    <source>
        <dbReference type="SAM" id="MobiDB-lite"/>
    </source>
</evidence>
<evidence type="ECO:0000256" key="3">
    <source>
        <dbReference type="ARBA" id="ARBA00022896"/>
    </source>
</evidence>
<keyword evidence="3" id="KW-0847">Vitamin C</keyword>
<keyword evidence="6" id="KW-0408">Iron</keyword>
<dbReference type="InterPro" id="IPR005123">
    <property type="entry name" value="Oxoglu/Fe-dep_dioxygenase_dom"/>
</dbReference>